<reference evidence="3" key="1">
    <citation type="submission" date="2019-11" db="EMBL/GenBank/DDBJ databases">
        <authorList>
            <person name="Feng L."/>
        </authorList>
    </citation>
    <scope>NUCLEOTIDE SEQUENCE</scope>
    <source>
        <strain evidence="3">CsymbiosumLFYP84</strain>
    </source>
</reference>
<name>A0A6N3HNK1_CLOSY</name>
<dbReference type="Pfam" id="PF00583">
    <property type="entry name" value="Acetyltransf_1"/>
    <property type="match status" value="1"/>
</dbReference>
<dbReference type="EMBL" id="CACRUA010000062">
    <property type="protein sequence ID" value="VYU77513.1"/>
    <property type="molecule type" value="Genomic_DNA"/>
</dbReference>
<protein>
    <submittedName>
        <fullName evidence="2">GNAT family N-acetyltransferase</fullName>
        <ecNumber evidence="2">2.3.1.-</ecNumber>
    </submittedName>
</protein>
<evidence type="ECO:0000259" key="1">
    <source>
        <dbReference type="Pfam" id="PF00583"/>
    </source>
</evidence>
<dbReference type="EMBL" id="JAQLGM010000049">
    <property type="protein sequence ID" value="MDB2001854.1"/>
    <property type="molecule type" value="Genomic_DNA"/>
</dbReference>
<dbReference type="InterPro" id="IPR016181">
    <property type="entry name" value="Acyl_CoA_acyltransferase"/>
</dbReference>
<feature type="domain" description="N-acetyltransferase" evidence="1">
    <location>
        <begin position="69"/>
        <end position="125"/>
    </location>
</feature>
<accession>A0A6N3HNK1</accession>
<proteinExistence type="predicted"/>
<dbReference type="Gene3D" id="3.40.630.30">
    <property type="match status" value="1"/>
</dbReference>
<dbReference type="GO" id="GO:0016747">
    <property type="term" value="F:acyltransferase activity, transferring groups other than amino-acyl groups"/>
    <property type="evidence" value="ECO:0007669"/>
    <property type="project" value="InterPro"/>
</dbReference>
<keyword evidence="2" id="KW-0808">Transferase</keyword>
<dbReference type="CDD" id="cd04301">
    <property type="entry name" value="NAT_SF"/>
    <property type="match status" value="1"/>
</dbReference>
<organism evidence="3">
    <name type="scientific">Clostridium symbiosum</name>
    <name type="common">Bacteroides symbiosus</name>
    <dbReference type="NCBI Taxonomy" id="1512"/>
    <lineage>
        <taxon>Bacteria</taxon>
        <taxon>Bacillati</taxon>
        <taxon>Bacillota</taxon>
        <taxon>Clostridia</taxon>
        <taxon>Lachnospirales</taxon>
        <taxon>Lachnospiraceae</taxon>
        <taxon>Otoolea</taxon>
    </lineage>
</organism>
<reference evidence="2" key="2">
    <citation type="submission" date="2023-01" db="EMBL/GenBank/DDBJ databases">
        <title>Human gut microbiome strain richness.</title>
        <authorList>
            <person name="Chen-Liaw A."/>
        </authorList>
    </citation>
    <scope>NUCLEOTIDE SEQUENCE</scope>
    <source>
        <strain evidence="2">B1_m1001713B170214d0_201011</strain>
    </source>
</reference>
<evidence type="ECO:0000313" key="3">
    <source>
        <dbReference type="EMBL" id="VYU77513.1"/>
    </source>
</evidence>
<dbReference type="RefSeq" id="WP_021641092.1">
    <property type="nucleotide sequence ID" value="NZ_CACRUA010000062.1"/>
</dbReference>
<gene>
    <name evidence="3" type="ORF">CSLFYP84_03982</name>
    <name evidence="2" type="ORF">PM006_16775</name>
</gene>
<evidence type="ECO:0000313" key="2">
    <source>
        <dbReference type="EMBL" id="MDB2001854.1"/>
    </source>
</evidence>
<dbReference type="EC" id="2.3.1.-" evidence="2"/>
<dbReference type="InterPro" id="IPR000182">
    <property type="entry name" value="GNAT_dom"/>
</dbReference>
<dbReference type="SUPFAM" id="SSF55729">
    <property type="entry name" value="Acyl-CoA N-acyltransferases (Nat)"/>
    <property type="match status" value="1"/>
</dbReference>
<dbReference type="Proteomes" id="UP001300871">
    <property type="component" value="Unassembled WGS sequence"/>
</dbReference>
<keyword evidence="2" id="KW-0012">Acyltransferase</keyword>
<sequence>MLDANTIMNFGFPDNLKYLNLEFCFNDTLADSSLVGCGCHCKTDTVKFFLYNSLEKKCVFTMHFFIEEKFNNIFSKLKISERHVYLQHIATNSLYRKQGIASFYLNKLIGFCANNDIHIIVLDACPDSSDETNALNRSELTNFYNNFSTDEVKIQII</sequence>
<dbReference type="AlphaFoldDB" id="A0A6N3HNK1"/>